<dbReference type="PANTHER" id="PTHR41252">
    <property type="entry name" value="BLR2505 PROTEIN"/>
    <property type="match status" value="1"/>
</dbReference>
<sequence length="129" mass="14301">MSAQPDITAMAGYEAITKGDLDQVRDLLADDVVFHVPGQGKPAGEYRGKADVVGYLTRLIDITGSSMRYEPDMFLTAEDRVAVMLRITGERGGKAPDERGVHVFRVVDGKIAERWSFPQDSYVIDEFFS</sequence>
<organism evidence="2 3">
    <name type="scientific">Sphaerisporangium album</name>
    <dbReference type="NCBI Taxonomy" id="509200"/>
    <lineage>
        <taxon>Bacteria</taxon>
        <taxon>Bacillati</taxon>
        <taxon>Actinomycetota</taxon>
        <taxon>Actinomycetes</taxon>
        <taxon>Streptosporangiales</taxon>
        <taxon>Streptosporangiaceae</taxon>
        <taxon>Sphaerisporangium</taxon>
    </lineage>
</organism>
<evidence type="ECO:0000313" key="2">
    <source>
        <dbReference type="EMBL" id="RCG25376.1"/>
    </source>
</evidence>
<dbReference type="RefSeq" id="WP_114032503.1">
    <property type="nucleotide sequence ID" value="NZ_QOIL01000022.1"/>
</dbReference>
<name>A0A367F4U4_9ACTN</name>
<reference evidence="2 3" key="1">
    <citation type="submission" date="2018-06" db="EMBL/GenBank/DDBJ databases">
        <title>Sphaerisporangium craniellae sp. nov., isolated from a marine sponge in the South China Sea.</title>
        <authorList>
            <person name="Li L."/>
        </authorList>
    </citation>
    <scope>NUCLEOTIDE SEQUENCE [LARGE SCALE GENOMIC DNA]</scope>
    <source>
        <strain evidence="2 3">CCTCC AA 208026</strain>
    </source>
</reference>
<evidence type="ECO:0000259" key="1">
    <source>
        <dbReference type="Pfam" id="PF12680"/>
    </source>
</evidence>
<dbReference type="Pfam" id="PF12680">
    <property type="entry name" value="SnoaL_2"/>
    <property type="match status" value="1"/>
</dbReference>
<protein>
    <submittedName>
        <fullName evidence="2">Nuclear transport factor 2 family protein</fullName>
    </submittedName>
</protein>
<accession>A0A367F4U4</accession>
<proteinExistence type="predicted"/>
<keyword evidence="3" id="KW-1185">Reference proteome</keyword>
<feature type="domain" description="SnoaL-like" evidence="1">
    <location>
        <begin position="13"/>
        <end position="113"/>
    </location>
</feature>
<evidence type="ECO:0000313" key="3">
    <source>
        <dbReference type="Proteomes" id="UP000253094"/>
    </source>
</evidence>
<comment type="caution">
    <text evidence="2">The sequence shown here is derived from an EMBL/GenBank/DDBJ whole genome shotgun (WGS) entry which is preliminary data.</text>
</comment>
<dbReference type="InterPro" id="IPR037401">
    <property type="entry name" value="SnoaL-like"/>
</dbReference>
<dbReference type="PANTHER" id="PTHR41252:SF1">
    <property type="entry name" value="BLR2505 PROTEIN"/>
    <property type="match status" value="1"/>
</dbReference>
<dbReference type="Proteomes" id="UP000253094">
    <property type="component" value="Unassembled WGS sequence"/>
</dbReference>
<dbReference type="Gene3D" id="3.10.450.50">
    <property type="match status" value="1"/>
</dbReference>
<dbReference type="SUPFAM" id="SSF54427">
    <property type="entry name" value="NTF2-like"/>
    <property type="match status" value="1"/>
</dbReference>
<dbReference type="EMBL" id="QOIL01000022">
    <property type="protein sequence ID" value="RCG25376.1"/>
    <property type="molecule type" value="Genomic_DNA"/>
</dbReference>
<gene>
    <name evidence="2" type="ORF">DQ384_31410</name>
</gene>
<dbReference type="OrthoDB" id="8375282at2"/>
<dbReference type="InterPro" id="IPR032710">
    <property type="entry name" value="NTF2-like_dom_sf"/>
</dbReference>
<dbReference type="AlphaFoldDB" id="A0A367F4U4"/>